<feature type="transmembrane region" description="Helical" evidence="1">
    <location>
        <begin position="150"/>
        <end position="170"/>
    </location>
</feature>
<dbReference type="Proteomes" id="UP000533080">
    <property type="component" value="Unassembled WGS sequence"/>
</dbReference>
<gene>
    <name evidence="2" type="ORF">HNV28_13200</name>
</gene>
<evidence type="ECO:0000313" key="2">
    <source>
        <dbReference type="EMBL" id="NOJ79283.1"/>
    </source>
</evidence>
<comment type="caution">
    <text evidence="2">The sequence shown here is derived from an EMBL/GenBank/DDBJ whole genome shotgun (WGS) entry which is preliminary data.</text>
</comment>
<name>A0A7Y4IHA8_MYXXA</name>
<reference evidence="2 3" key="1">
    <citation type="submission" date="2020-05" db="EMBL/GenBank/DDBJ databases">
        <authorList>
            <person name="Whitworth D."/>
        </authorList>
    </citation>
    <scope>NUCLEOTIDE SEQUENCE [LARGE SCALE GENOMIC DNA]</scope>
    <source>
        <strain evidence="2 3">AM005</strain>
    </source>
</reference>
<evidence type="ECO:0000256" key="1">
    <source>
        <dbReference type="SAM" id="Phobius"/>
    </source>
</evidence>
<keyword evidence="1" id="KW-0472">Membrane</keyword>
<proteinExistence type="predicted"/>
<dbReference type="AlphaFoldDB" id="A0A7Y4IHA8"/>
<dbReference type="PANTHER" id="PTHR34989:SF1">
    <property type="entry name" value="PROTEIN HDED"/>
    <property type="match status" value="1"/>
</dbReference>
<feature type="transmembrane region" description="Helical" evidence="1">
    <location>
        <begin position="182"/>
        <end position="201"/>
    </location>
</feature>
<dbReference type="Pfam" id="PF03729">
    <property type="entry name" value="DUF308"/>
    <property type="match status" value="1"/>
</dbReference>
<accession>A0A7Y4IHA8</accession>
<feature type="transmembrane region" description="Helical" evidence="1">
    <location>
        <begin position="94"/>
        <end position="113"/>
    </location>
</feature>
<organism evidence="2 3">
    <name type="scientific">Myxococcus xanthus</name>
    <dbReference type="NCBI Taxonomy" id="34"/>
    <lineage>
        <taxon>Bacteria</taxon>
        <taxon>Pseudomonadati</taxon>
        <taxon>Myxococcota</taxon>
        <taxon>Myxococcia</taxon>
        <taxon>Myxococcales</taxon>
        <taxon>Cystobacterineae</taxon>
        <taxon>Myxococcaceae</taxon>
        <taxon>Myxococcus</taxon>
    </lineage>
</organism>
<feature type="transmembrane region" description="Helical" evidence="1">
    <location>
        <begin position="125"/>
        <end position="144"/>
    </location>
</feature>
<feature type="transmembrane region" description="Helical" evidence="1">
    <location>
        <begin position="207"/>
        <end position="231"/>
    </location>
</feature>
<dbReference type="EMBL" id="JABFNT010000035">
    <property type="protein sequence ID" value="NOJ79283.1"/>
    <property type="molecule type" value="Genomic_DNA"/>
</dbReference>
<dbReference type="GO" id="GO:0005886">
    <property type="term" value="C:plasma membrane"/>
    <property type="evidence" value="ECO:0007669"/>
    <property type="project" value="TreeGrafter"/>
</dbReference>
<keyword evidence="1" id="KW-0812">Transmembrane</keyword>
<sequence>MSAPVRGPMFGDGCAGFLCRLPTGGRHARRLGLRSALASGAVTMAFTDERKPEILTPDMRTRVNSAAWGGPFIMGILMTLLGIVALGAAFFTSLVSAILFGAMLAVAGVMEVISAFRTRKEGGPFWLYLLSGILSVVVGLFVLVYPAAGLGAMTLLLAGYFFASGLFHAVTSVMDRYPRWGWDFLYGAVSIFLGIIVMRQWPISAVWLVGTLVGVAIFFRGVALMAGALTVRKVLRSGGPTTPASISH</sequence>
<dbReference type="InterPro" id="IPR052712">
    <property type="entry name" value="Acid_resist_chaperone_HdeD"/>
</dbReference>
<protein>
    <submittedName>
        <fullName evidence="2">HdeD family acid-resistance protein</fullName>
    </submittedName>
</protein>
<evidence type="ECO:0000313" key="3">
    <source>
        <dbReference type="Proteomes" id="UP000533080"/>
    </source>
</evidence>
<keyword evidence="1" id="KW-1133">Transmembrane helix</keyword>
<dbReference type="PANTHER" id="PTHR34989">
    <property type="entry name" value="PROTEIN HDED"/>
    <property type="match status" value="1"/>
</dbReference>
<feature type="transmembrane region" description="Helical" evidence="1">
    <location>
        <begin position="66"/>
        <end position="88"/>
    </location>
</feature>
<dbReference type="InterPro" id="IPR005325">
    <property type="entry name" value="DUF308_memb"/>
</dbReference>